<evidence type="ECO:0000256" key="2">
    <source>
        <dbReference type="ARBA" id="ARBA00022598"/>
    </source>
</evidence>
<dbReference type="GO" id="GO:0016874">
    <property type="term" value="F:ligase activity"/>
    <property type="evidence" value="ECO:0007669"/>
    <property type="project" value="UniProtKB-KW"/>
</dbReference>
<dbReference type="Pfam" id="PF01068">
    <property type="entry name" value="DNA_ligase_A_M"/>
    <property type="match status" value="1"/>
</dbReference>
<keyword evidence="2 5" id="KW-0436">Ligase</keyword>
<dbReference type="Proteomes" id="UP001500620">
    <property type="component" value="Unassembled WGS sequence"/>
</dbReference>
<dbReference type="InterPro" id="IPR044119">
    <property type="entry name" value="Adenylation_LigC-like"/>
</dbReference>
<feature type="domain" description="ATP-dependent DNA ligase family profile" evidence="4">
    <location>
        <begin position="110"/>
        <end position="234"/>
    </location>
</feature>
<dbReference type="SUPFAM" id="SSF56091">
    <property type="entry name" value="DNA ligase/mRNA capping enzyme, catalytic domain"/>
    <property type="match status" value="1"/>
</dbReference>
<dbReference type="PROSITE" id="PS50160">
    <property type="entry name" value="DNA_LIGASE_A3"/>
    <property type="match status" value="1"/>
</dbReference>
<proteinExistence type="inferred from homology"/>
<comment type="caution">
    <text evidence="5">The sequence shown here is derived from an EMBL/GenBank/DDBJ whole genome shotgun (WGS) entry which is preliminary data.</text>
</comment>
<dbReference type="EMBL" id="BAABAT010000038">
    <property type="protein sequence ID" value="GAA4259997.1"/>
    <property type="molecule type" value="Genomic_DNA"/>
</dbReference>
<dbReference type="PANTHER" id="PTHR45674">
    <property type="entry name" value="DNA LIGASE 1/3 FAMILY MEMBER"/>
    <property type="match status" value="1"/>
</dbReference>
<dbReference type="InterPro" id="IPR012310">
    <property type="entry name" value="DNA_ligase_ATP-dep_cent"/>
</dbReference>
<evidence type="ECO:0000313" key="5">
    <source>
        <dbReference type="EMBL" id="GAA4259997.1"/>
    </source>
</evidence>
<evidence type="ECO:0000313" key="6">
    <source>
        <dbReference type="Proteomes" id="UP001500620"/>
    </source>
</evidence>
<comment type="catalytic activity">
    <reaction evidence="3">
        <text>ATP + (deoxyribonucleotide)n-3'-hydroxyl + 5'-phospho-(deoxyribonucleotide)m = (deoxyribonucleotide)n+m + AMP + diphosphate.</text>
        <dbReference type="EC" id="6.5.1.1"/>
    </reaction>
</comment>
<accession>A0ABP8DN84</accession>
<name>A0ABP8DN84_9ACTN</name>
<sequence length="340" mass="37117">MFPLFTGVLHAAAVGADARRRSQLPAGAVYEPKWDGWRSLAWIYPGRVVLQSRHGRNLSPYFPDVTRLLRTFLPVDCVLDGELVVWDPDRGRTNFVALQRRVVAGRRLLAEARDRPAHYVVFDLLHHAGGDLTGLPLAERRARLEGLLAGAPPQLQLCPQTTDPDEARTWMADWQHAGVEGVVAKDPAGRYVPGGRGWVKVKTRSTTEAIVGGVTGSLSAPGALLLGRYDAAGRLRYVGLTNPVPAAQWGELGQAFVRYVAQQRGGTVAHPWPVPLPAAWSGQLGQRQPLAYIPVQPTVVVEVAVDAAFDEEAGRWRHRAGFVRVRADLSVYDVTQAAGF</sequence>
<dbReference type="Gene3D" id="2.40.50.140">
    <property type="entry name" value="Nucleic acid-binding proteins"/>
    <property type="match status" value="1"/>
</dbReference>
<keyword evidence="6" id="KW-1185">Reference proteome</keyword>
<protein>
    <submittedName>
        <fullName evidence="5">ATP-dependent DNA ligase</fullName>
    </submittedName>
</protein>
<evidence type="ECO:0000259" key="4">
    <source>
        <dbReference type="PROSITE" id="PS50160"/>
    </source>
</evidence>
<gene>
    <name evidence="5" type="ORF">GCM10022255_086950</name>
</gene>
<reference evidence="6" key="1">
    <citation type="journal article" date="2019" name="Int. J. Syst. Evol. Microbiol.">
        <title>The Global Catalogue of Microorganisms (GCM) 10K type strain sequencing project: providing services to taxonomists for standard genome sequencing and annotation.</title>
        <authorList>
            <consortium name="The Broad Institute Genomics Platform"/>
            <consortium name="The Broad Institute Genome Sequencing Center for Infectious Disease"/>
            <person name="Wu L."/>
            <person name="Ma J."/>
        </authorList>
    </citation>
    <scope>NUCLEOTIDE SEQUENCE [LARGE SCALE GENOMIC DNA]</scope>
    <source>
        <strain evidence="6">JCM 17441</strain>
    </source>
</reference>
<dbReference type="Gene3D" id="3.30.470.30">
    <property type="entry name" value="DNA ligase/mRNA capping enzyme"/>
    <property type="match status" value="1"/>
</dbReference>
<evidence type="ECO:0000256" key="1">
    <source>
        <dbReference type="ARBA" id="ARBA00007572"/>
    </source>
</evidence>
<dbReference type="PANTHER" id="PTHR45674:SF4">
    <property type="entry name" value="DNA LIGASE 1"/>
    <property type="match status" value="1"/>
</dbReference>
<dbReference type="CDD" id="cd07905">
    <property type="entry name" value="Adenylation_DNA_ligase_LigC"/>
    <property type="match status" value="1"/>
</dbReference>
<organism evidence="5 6">
    <name type="scientific">Dactylosporangium darangshiense</name>
    <dbReference type="NCBI Taxonomy" id="579108"/>
    <lineage>
        <taxon>Bacteria</taxon>
        <taxon>Bacillati</taxon>
        <taxon>Actinomycetota</taxon>
        <taxon>Actinomycetes</taxon>
        <taxon>Micromonosporales</taxon>
        <taxon>Micromonosporaceae</taxon>
        <taxon>Dactylosporangium</taxon>
    </lineage>
</organism>
<comment type="similarity">
    <text evidence="1">Belongs to the ATP-dependent DNA ligase family.</text>
</comment>
<evidence type="ECO:0000256" key="3">
    <source>
        <dbReference type="ARBA" id="ARBA00034003"/>
    </source>
</evidence>
<dbReference type="InterPro" id="IPR012340">
    <property type="entry name" value="NA-bd_OB-fold"/>
</dbReference>
<dbReference type="InterPro" id="IPR050191">
    <property type="entry name" value="ATP-dep_DNA_ligase"/>
</dbReference>